<comment type="caution">
    <text evidence="1">The sequence shown here is derived from an EMBL/GenBank/DDBJ whole genome shotgun (WGS) entry which is preliminary data.</text>
</comment>
<protein>
    <submittedName>
        <fullName evidence="1">Uncharacterized protein</fullName>
    </submittedName>
</protein>
<accession>A0A1R1XDG9</accession>
<dbReference type="Proteomes" id="UP000187283">
    <property type="component" value="Unassembled WGS sequence"/>
</dbReference>
<evidence type="ECO:0000313" key="1">
    <source>
        <dbReference type="EMBL" id="OMJ12656.1"/>
    </source>
</evidence>
<evidence type="ECO:0000313" key="2">
    <source>
        <dbReference type="EMBL" id="OMJ14824.1"/>
    </source>
</evidence>
<dbReference type="EMBL" id="LSSN01002887">
    <property type="protein sequence ID" value="OMJ14824.1"/>
    <property type="molecule type" value="Genomic_DNA"/>
</dbReference>
<dbReference type="AlphaFoldDB" id="A0A1R1XDG9"/>
<proteinExistence type="predicted"/>
<evidence type="ECO:0000313" key="3">
    <source>
        <dbReference type="Proteomes" id="UP000187283"/>
    </source>
</evidence>
<gene>
    <name evidence="2" type="ORF">AYI70_g7657</name>
    <name evidence="1" type="ORF">AYI70_g8971</name>
</gene>
<name>A0A1R1XDG9_9FUNG</name>
<keyword evidence="3" id="KW-1185">Reference proteome</keyword>
<organism evidence="1 3">
    <name type="scientific">Smittium culicis</name>
    <dbReference type="NCBI Taxonomy" id="133412"/>
    <lineage>
        <taxon>Eukaryota</taxon>
        <taxon>Fungi</taxon>
        <taxon>Fungi incertae sedis</taxon>
        <taxon>Zoopagomycota</taxon>
        <taxon>Kickxellomycotina</taxon>
        <taxon>Harpellomycetes</taxon>
        <taxon>Harpellales</taxon>
        <taxon>Legeriomycetaceae</taxon>
        <taxon>Smittium</taxon>
    </lineage>
</organism>
<reference evidence="1 3" key="1">
    <citation type="submission" date="2017-01" db="EMBL/GenBank/DDBJ databases">
        <authorList>
            <person name="Mah S.A."/>
            <person name="Swanson W.J."/>
            <person name="Moy G.W."/>
            <person name="Vacquier V.D."/>
        </authorList>
    </citation>
    <scope>NUCLEOTIDE SEQUENCE [LARGE SCALE GENOMIC DNA]</scope>
    <source>
        <strain evidence="1 3">GSMNP</strain>
    </source>
</reference>
<sequence length="200" mass="22698">MNRAENILPEYIPVEDIPSIIIDSDIQFADNKQINRQLANFLRNLSARIVPSHADGSNDVPKTLKFVTVFSQNLVAFCLERVVHVRLSRNELVHPGVPAVLVRFAHVQQDNQIAALVKNHLYRLVHNLAARPLVPRNAHHHHASDLKPIAAPNSCSFPAIPALATTYLVIHQVHPPHIYLRLPLVARHTRNRLENLRFDR</sequence>
<dbReference type="EMBL" id="LSSN01003870">
    <property type="protein sequence ID" value="OMJ12656.1"/>
    <property type="molecule type" value="Genomic_DNA"/>
</dbReference>